<dbReference type="Gene3D" id="2.160.10.10">
    <property type="entry name" value="Hexapeptide repeat proteins"/>
    <property type="match status" value="1"/>
</dbReference>
<protein>
    <submittedName>
        <fullName evidence="1">Acyltransferase</fullName>
    </submittedName>
</protein>
<sequence length="179" mass="19496">MVAAKSYDKAYLRGRWFEGRLGGLCATGWQWVVCDARGCKKLGVNRDVPWPVSPRTQVLGAENISFHPDDLNNFQTFGCYFQALGKITIGKGTYIAPNVGIITGNHDPMDPDKRLPPQPVMLGEKCWIGMNSVVLPGVTLGPHTVVGAGAVVTKSFPEGYCVIAGNPARMIRKLDINHE</sequence>
<dbReference type="EMBL" id="JACRSO010000003">
    <property type="protein sequence ID" value="MBC8529569.1"/>
    <property type="molecule type" value="Genomic_DNA"/>
</dbReference>
<keyword evidence="2" id="KW-1185">Reference proteome</keyword>
<comment type="caution">
    <text evidence="1">The sequence shown here is derived from an EMBL/GenBank/DDBJ whole genome shotgun (WGS) entry which is preliminary data.</text>
</comment>
<keyword evidence="1" id="KW-0012">Acyltransferase</keyword>
<dbReference type="InterPro" id="IPR051159">
    <property type="entry name" value="Hexapeptide_acetyltransf"/>
</dbReference>
<proteinExistence type="predicted"/>
<organism evidence="1 2">
    <name type="scientific">Luoshenia tenuis</name>
    <dbReference type="NCBI Taxonomy" id="2763654"/>
    <lineage>
        <taxon>Bacteria</taxon>
        <taxon>Bacillati</taxon>
        <taxon>Bacillota</taxon>
        <taxon>Clostridia</taxon>
        <taxon>Christensenellales</taxon>
        <taxon>Christensenellaceae</taxon>
        <taxon>Luoshenia</taxon>
    </lineage>
</organism>
<name>A0A926D126_9FIRM</name>
<dbReference type="GO" id="GO:0016746">
    <property type="term" value="F:acyltransferase activity"/>
    <property type="evidence" value="ECO:0007669"/>
    <property type="project" value="UniProtKB-KW"/>
</dbReference>
<dbReference type="CDD" id="cd04647">
    <property type="entry name" value="LbH_MAT_like"/>
    <property type="match status" value="1"/>
</dbReference>
<dbReference type="Proteomes" id="UP000654279">
    <property type="component" value="Unassembled WGS sequence"/>
</dbReference>
<evidence type="ECO:0000313" key="2">
    <source>
        <dbReference type="Proteomes" id="UP000654279"/>
    </source>
</evidence>
<accession>A0A926D126</accession>
<keyword evidence="1" id="KW-0808">Transferase</keyword>
<dbReference type="InterPro" id="IPR001451">
    <property type="entry name" value="Hexapep"/>
</dbReference>
<dbReference type="InterPro" id="IPR011004">
    <property type="entry name" value="Trimer_LpxA-like_sf"/>
</dbReference>
<dbReference type="Pfam" id="PF00132">
    <property type="entry name" value="Hexapep"/>
    <property type="match status" value="1"/>
</dbReference>
<dbReference type="SUPFAM" id="SSF51161">
    <property type="entry name" value="Trimeric LpxA-like enzymes"/>
    <property type="match status" value="1"/>
</dbReference>
<gene>
    <name evidence="1" type="ORF">H8699_09040</name>
</gene>
<dbReference type="PANTHER" id="PTHR23416">
    <property type="entry name" value="SIALIC ACID SYNTHASE-RELATED"/>
    <property type="match status" value="1"/>
</dbReference>
<evidence type="ECO:0000313" key="1">
    <source>
        <dbReference type="EMBL" id="MBC8529569.1"/>
    </source>
</evidence>
<dbReference type="AlphaFoldDB" id="A0A926D126"/>
<reference evidence="1" key="1">
    <citation type="submission" date="2020-08" db="EMBL/GenBank/DDBJ databases">
        <title>Genome public.</title>
        <authorList>
            <person name="Liu C."/>
            <person name="Sun Q."/>
        </authorList>
    </citation>
    <scope>NUCLEOTIDE SEQUENCE</scope>
    <source>
        <strain evidence="1">NSJ-44</strain>
    </source>
</reference>